<evidence type="ECO:0000313" key="10">
    <source>
        <dbReference type="Proteomes" id="UP001642520"/>
    </source>
</evidence>
<evidence type="ECO:0000256" key="6">
    <source>
        <dbReference type="ARBA" id="ARBA00022989"/>
    </source>
</evidence>
<evidence type="ECO:0000256" key="3">
    <source>
        <dbReference type="ARBA" id="ARBA00022502"/>
    </source>
</evidence>
<proteinExistence type="inferred from homology"/>
<dbReference type="Pfam" id="PF04080">
    <property type="entry name" value="Per1"/>
    <property type="match status" value="1"/>
</dbReference>
<dbReference type="EMBL" id="CAXAJV020001301">
    <property type="protein sequence ID" value="CAL7951653.1"/>
    <property type="molecule type" value="Genomic_DNA"/>
</dbReference>
<evidence type="ECO:0000256" key="4">
    <source>
        <dbReference type="ARBA" id="ARBA00022692"/>
    </source>
</evidence>
<name>A0ABP1PGH2_XYLVO</name>
<feature type="transmembrane region" description="Helical" evidence="8">
    <location>
        <begin position="105"/>
        <end position="123"/>
    </location>
</feature>
<keyword evidence="10" id="KW-1185">Reference proteome</keyword>
<comment type="function">
    <text evidence="8">Involved in the lipid remodeling steps of GPI-anchor maturation.</text>
</comment>
<feature type="transmembrane region" description="Helical" evidence="8">
    <location>
        <begin position="254"/>
        <end position="278"/>
    </location>
</feature>
<keyword evidence="4 8" id="KW-0812">Transmembrane</keyword>
<dbReference type="PANTHER" id="PTHR13148:SF0">
    <property type="entry name" value="POST-GPI ATTACHMENT TO PROTEINS FACTOR 3"/>
    <property type="match status" value="1"/>
</dbReference>
<feature type="chain" id="PRO_5044992769" description="Post-GPI attachment to proteins factor 3" evidence="8">
    <location>
        <begin position="23"/>
        <end position="324"/>
    </location>
</feature>
<evidence type="ECO:0000256" key="2">
    <source>
        <dbReference type="ARBA" id="ARBA00006387"/>
    </source>
</evidence>
<keyword evidence="5 8" id="KW-0732">Signal</keyword>
<feature type="transmembrane region" description="Helical" evidence="8">
    <location>
        <begin position="167"/>
        <end position="187"/>
    </location>
</feature>
<keyword evidence="7 8" id="KW-0472">Membrane</keyword>
<evidence type="ECO:0000256" key="1">
    <source>
        <dbReference type="ARBA" id="ARBA00004127"/>
    </source>
</evidence>
<accession>A0ABP1PGH2</accession>
<evidence type="ECO:0000256" key="5">
    <source>
        <dbReference type="ARBA" id="ARBA00022729"/>
    </source>
</evidence>
<comment type="subcellular location">
    <subcellularLocation>
        <location evidence="1">Endomembrane system</location>
        <topology evidence="1">Multi-pass membrane protein</topology>
    </subcellularLocation>
    <subcellularLocation>
        <location evidence="8">Golgi apparatus membrane</location>
        <topology evidence="8">Multi-pass membrane protein</topology>
    </subcellularLocation>
</comment>
<feature type="signal peptide" evidence="8">
    <location>
        <begin position="1"/>
        <end position="22"/>
    </location>
</feature>
<reference evidence="9 10" key="1">
    <citation type="submission" date="2024-08" db="EMBL/GenBank/DDBJ databases">
        <authorList>
            <person name="Will J Nash"/>
            <person name="Angela Man"/>
            <person name="Seanna McTaggart"/>
            <person name="Kendall Baker"/>
            <person name="Tom Barker"/>
            <person name="Leah Catchpole"/>
            <person name="Alex Durrant"/>
            <person name="Karim Gharbi"/>
            <person name="Naomi Irish"/>
            <person name="Gemy Kaithakottil"/>
            <person name="Debby Ku"/>
            <person name="Aaliyah Providence"/>
            <person name="Felix Shaw"/>
            <person name="David Swarbreck"/>
            <person name="Chris Watkins"/>
            <person name="Ann M. McCartney"/>
            <person name="Giulio Formenti"/>
            <person name="Alice Mouton"/>
            <person name="Noel Vella"/>
            <person name="Bjorn M von Reumont"/>
            <person name="Adriana Vella"/>
            <person name="Wilfried Haerty"/>
        </authorList>
    </citation>
    <scope>NUCLEOTIDE SEQUENCE [LARGE SCALE GENOMIC DNA]</scope>
</reference>
<dbReference type="PANTHER" id="PTHR13148">
    <property type="entry name" value="PER1-RELATED"/>
    <property type="match status" value="1"/>
</dbReference>
<dbReference type="Proteomes" id="UP001642520">
    <property type="component" value="Unassembled WGS sequence"/>
</dbReference>
<dbReference type="InterPro" id="IPR007217">
    <property type="entry name" value="Per1-like"/>
</dbReference>
<evidence type="ECO:0000256" key="7">
    <source>
        <dbReference type="ARBA" id="ARBA00023136"/>
    </source>
</evidence>
<keyword evidence="8" id="KW-0333">Golgi apparatus</keyword>
<feature type="transmembrane region" description="Helical" evidence="8">
    <location>
        <begin position="226"/>
        <end position="242"/>
    </location>
</feature>
<evidence type="ECO:0000256" key="8">
    <source>
        <dbReference type="RuleBase" id="RU365066"/>
    </source>
</evidence>
<comment type="caution">
    <text evidence="9">The sequence shown here is derived from an EMBL/GenBank/DDBJ whole genome shotgun (WGS) entry which is preliminary data.</text>
</comment>
<feature type="transmembrane region" description="Helical" evidence="8">
    <location>
        <begin position="135"/>
        <end position="155"/>
    </location>
</feature>
<organism evidence="9 10">
    <name type="scientific">Xylocopa violacea</name>
    <name type="common">Violet carpenter bee</name>
    <name type="synonym">Apis violacea</name>
    <dbReference type="NCBI Taxonomy" id="135666"/>
    <lineage>
        <taxon>Eukaryota</taxon>
        <taxon>Metazoa</taxon>
        <taxon>Ecdysozoa</taxon>
        <taxon>Arthropoda</taxon>
        <taxon>Hexapoda</taxon>
        <taxon>Insecta</taxon>
        <taxon>Pterygota</taxon>
        <taxon>Neoptera</taxon>
        <taxon>Endopterygota</taxon>
        <taxon>Hymenoptera</taxon>
        <taxon>Apocrita</taxon>
        <taxon>Aculeata</taxon>
        <taxon>Apoidea</taxon>
        <taxon>Anthophila</taxon>
        <taxon>Apidae</taxon>
        <taxon>Xylocopa</taxon>
        <taxon>Xylocopa</taxon>
    </lineage>
</organism>
<protein>
    <recommendedName>
        <fullName evidence="8">Post-GPI attachment to proteins factor 3</fullName>
    </recommendedName>
</protein>
<gene>
    <name evidence="9" type="ORF">XYLVIOL_LOCUS10634</name>
</gene>
<sequence>MSELKWFLILAFQLFLVISTKASIGDRSQFYSLCLERCTASNCYNDQSFKVQPLLSLRLLLWSCKEDCSYSCTWKTVDYFTSHGLKVPQFHGKWPFIRFLGCQEPASVIFSILNFYAHAAMYWKFKRKYGFTYPMFYIWTYLSMICMHGWFWSSIFHARDTPFTEVMDYSCAFIMVLTLLYCTLLRITYKKYKLFAVITCGYLSILYTHLSHLWSGRINYDYNMKFNVVIGFLTFVITIIWWHRNRKKLSYIYLIGWFNILTVLVTILEIADFAPIFWIFDAHSLWHASTVPLTILLYKFMMADCSYLNKYYSKFTLDIDHHIN</sequence>
<feature type="transmembrane region" description="Helical" evidence="8">
    <location>
        <begin position="284"/>
        <end position="301"/>
    </location>
</feature>
<keyword evidence="3 8" id="KW-0337">GPI-anchor biosynthesis</keyword>
<evidence type="ECO:0000313" key="9">
    <source>
        <dbReference type="EMBL" id="CAL7951653.1"/>
    </source>
</evidence>
<feature type="transmembrane region" description="Helical" evidence="8">
    <location>
        <begin position="194"/>
        <end position="214"/>
    </location>
</feature>
<comment type="similarity">
    <text evidence="2 8">Belongs to the PGAP3 family.</text>
</comment>
<keyword evidence="6 8" id="KW-1133">Transmembrane helix</keyword>